<keyword evidence="3" id="KW-1185">Reference proteome</keyword>
<feature type="domain" description="SCP" evidence="1">
    <location>
        <begin position="42"/>
        <end position="159"/>
    </location>
</feature>
<accession>A0A851HM72</accession>
<dbReference type="InterPro" id="IPR035940">
    <property type="entry name" value="CAP_sf"/>
</dbReference>
<evidence type="ECO:0000259" key="1">
    <source>
        <dbReference type="Pfam" id="PF00188"/>
    </source>
</evidence>
<evidence type="ECO:0000313" key="3">
    <source>
        <dbReference type="Proteomes" id="UP000536442"/>
    </source>
</evidence>
<proteinExistence type="predicted"/>
<organism evidence="2 3">
    <name type="scientific">Marinobacter adhaerens</name>
    <dbReference type="NCBI Taxonomy" id="1033846"/>
    <lineage>
        <taxon>Bacteria</taxon>
        <taxon>Pseudomonadati</taxon>
        <taxon>Pseudomonadota</taxon>
        <taxon>Gammaproteobacteria</taxon>
        <taxon>Pseudomonadales</taxon>
        <taxon>Marinobacteraceae</taxon>
        <taxon>Marinobacter</taxon>
    </lineage>
</organism>
<reference evidence="2 3" key="1">
    <citation type="submission" date="2020-03" db="EMBL/GenBank/DDBJ databases">
        <title>Metagenomic, metatranscriptomic, and metabolomic analyses revealed the key microbes and metabolic features during the fermentation of ganjang, Korean traditional soy sauce.</title>
        <authorList>
            <person name="Chun B.H."/>
            <person name="Jeon C.O."/>
        </authorList>
    </citation>
    <scope>NUCLEOTIDE SEQUENCE [LARGE SCALE GENOMIC DNA]</scope>
    <source>
        <strain evidence="2 3">KG14</strain>
    </source>
</reference>
<dbReference type="Pfam" id="PF00188">
    <property type="entry name" value="CAP"/>
    <property type="match status" value="1"/>
</dbReference>
<comment type="caution">
    <text evidence="2">The sequence shown here is derived from an EMBL/GenBank/DDBJ whole genome shotgun (WGS) entry which is preliminary data.</text>
</comment>
<dbReference type="Gene3D" id="3.40.33.10">
    <property type="entry name" value="CAP"/>
    <property type="match status" value="1"/>
</dbReference>
<dbReference type="InterPro" id="IPR014044">
    <property type="entry name" value="CAP_dom"/>
</dbReference>
<dbReference type="PANTHER" id="PTHR31157">
    <property type="entry name" value="SCP DOMAIN-CONTAINING PROTEIN"/>
    <property type="match status" value="1"/>
</dbReference>
<gene>
    <name evidence="2" type="ORF">HLV39_05360</name>
</gene>
<evidence type="ECO:0000313" key="2">
    <source>
        <dbReference type="EMBL" id="NWN90919.1"/>
    </source>
</evidence>
<dbReference type="AlphaFoldDB" id="A0A851HM72"/>
<sequence length="171" mass="18904">MNKRIKVLGGILFFICMPELLLAQGIVYSERLSGYQLKILEEVNDARWTPRYCGRVFFKSADPLGYAFEMDSMVRAHAQDMANNNLVTPIGSNGSSPEDRVSAFGGHLNLVSEIVFGGAESPEQVVNEWLKDAGTCSALMVPEATHFAVGRVVVKESQHSAYWDVVFLSEN</sequence>
<dbReference type="Proteomes" id="UP000536442">
    <property type="component" value="Unassembled WGS sequence"/>
</dbReference>
<dbReference type="SUPFAM" id="SSF55797">
    <property type="entry name" value="PR-1-like"/>
    <property type="match status" value="1"/>
</dbReference>
<dbReference type="PANTHER" id="PTHR31157:SF1">
    <property type="entry name" value="SCP DOMAIN-CONTAINING PROTEIN"/>
    <property type="match status" value="1"/>
</dbReference>
<dbReference type="CDD" id="cd05379">
    <property type="entry name" value="CAP_bacterial"/>
    <property type="match status" value="1"/>
</dbReference>
<protein>
    <submittedName>
        <fullName evidence="2">CAP domain-containing protein</fullName>
    </submittedName>
</protein>
<dbReference type="EMBL" id="JABEVQ010000003">
    <property type="protein sequence ID" value="NWN90919.1"/>
    <property type="molecule type" value="Genomic_DNA"/>
</dbReference>
<name>A0A851HM72_9GAMM</name>